<keyword evidence="2" id="KW-0813">Transport</keyword>
<evidence type="ECO:0000256" key="2">
    <source>
        <dbReference type="ARBA" id="ARBA00022448"/>
    </source>
</evidence>
<reference evidence="9" key="1">
    <citation type="submission" date="2020-02" db="EMBL/GenBank/DDBJ databases">
        <authorList>
            <person name="Meier V. D."/>
        </authorList>
    </citation>
    <scope>NUCLEOTIDE SEQUENCE</scope>
    <source>
        <strain evidence="9">AVDCRST_MAG10</strain>
    </source>
</reference>
<dbReference type="Pfam" id="PF05977">
    <property type="entry name" value="MFS_3"/>
    <property type="match status" value="1"/>
</dbReference>
<dbReference type="PANTHER" id="PTHR23513">
    <property type="entry name" value="INTEGRAL MEMBRANE EFFLUX PROTEIN-RELATED"/>
    <property type="match status" value="1"/>
</dbReference>
<evidence type="ECO:0000256" key="7">
    <source>
        <dbReference type="SAM" id="MobiDB-lite"/>
    </source>
</evidence>
<feature type="transmembrane region" description="Helical" evidence="8">
    <location>
        <begin position="284"/>
        <end position="302"/>
    </location>
</feature>
<protein>
    <recommendedName>
        <fullName evidence="10">Major facilitator superfamily (MFS) profile domain-containing protein</fullName>
    </recommendedName>
</protein>
<gene>
    <name evidence="9" type="ORF">AVDCRST_MAG10-1425</name>
</gene>
<dbReference type="CDD" id="cd06173">
    <property type="entry name" value="MFS_MefA_like"/>
    <property type="match status" value="1"/>
</dbReference>
<evidence type="ECO:0000256" key="1">
    <source>
        <dbReference type="ARBA" id="ARBA00004651"/>
    </source>
</evidence>
<feature type="transmembrane region" description="Helical" evidence="8">
    <location>
        <begin position="173"/>
        <end position="195"/>
    </location>
</feature>
<evidence type="ECO:0000256" key="3">
    <source>
        <dbReference type="ARBA" id="ARBA00022475"/>
    </source>
</evidence>
<evidence type="ECO:0000256" key="6">
    <source>
        <dbReference type="ARBA" id="ARBA00023136"/>
    </source>
</evidence>
<feature type="transmembrane region" description="Helical" evidence="8">
    <location>
        <begin position="134"/>
        <end position="161"/>
    </location>
</feature>
<dbReference type="GO" id="GO:0005886">
    <property type="term" value="C:plasma membrane"/>
    <property type="evidence" value="ECO:0007669"/>
    <property type="project" value="UniProtKB-SubCell"/>
</dbReference>
<organism evidence="9">
    <name type="scientific">uncultured Acidimicrobiales bacterium</name>
    <dbReference type="NCBI Taxonomy" id="310071"/>
    <lineage>
        <taxon>Bacteria</taxon>
        <taxon>Bacillati</taxon>
        <taxon>Actinomycetota</taxon>
        <taxon>Acidimicrobiia</taxon>
        <taxon>Acidimicrobiales</taxon>
        <taxon>environmental samples</taxon>
    </lineage>
</organism>
<feature type="region of interest" description="Disordered" evidence="7">
    <location>
        <begin position="1"/>
        <end position="36"/>
    </location>
</feature>
<feature type="transmembrane region" description="Helical" evidence="8">
    <location>
        <begin position="201"/>
        <end position="222"/>
    </location>
</feature>
<evidence type="ECO:0000256" key="8">
    <source>
        <dbReference type="SAM" id="Phobius"/>
    </source>
</evidence>
<sequence>MSGTEPTGASAATDPTLAPGVGPEPPRPPDREAAGRRRAFRSPAFRRLFAAQTISRWGDTFNAVALVILVFRLTGSGLRVAGTVAFEIAPVLLLGFLAGAVVDRHPRRRVMVIADLGRAAIAVALAAFGDNLAVIYAAAFGLSVGTVFFNPAAASLLPSVVHPDDLVEANSALWSAAVVSQIALAPLAGALVAFAGAGPAFLVNAASFVLSAALLRGLPVPADAVQAPRRRMADVADGLRIIRHSRFLGTLAGVQALAALSAGATSALLVVLAERHLHVGAGRFGLLIAAIGVGAGLGPLLLRRFIADPRRPGVLFGPYLLRGGVDLTLAATTNFGVAMGALGMYGVGTSTGMVTYNSLLQMTVPERLRGRIFAFYDVVWQGSRLVSIAAGGVLADAFGIRAVYVLGGLLLLAAGGLGLGRLKAADLATASRSGVT</sequence>
<dbReference type="InterPro" id="IPR010290">
    <property type="entry name" value="TM_effector"/>
</dbReference>
<proteinExistence type="predicted"/>
<keyword evidence="3" id="KW-1003">Cell membrane</keyword>
<feature type="transmembrane region" description="Helical" evidence="8">
    <location>
        <begin position="372"/>
        <end position="395"/>
    </location>
</feature>
<evidence type="ECO:0000256" key="4">
    <source>
        <dbReference type="ARBA" id="ARBA00022692"/>
    </source>
</evidence>
<name>A0A6J4HYA5_9ACTN</name>
<comment type="subcellular location">
    <subcellularLocation>
        <location evidence="1">Cell membrane</location>
        <topology evidence="1">Multi-pass membrane protein</topology>
    </subcellularLocation>
</comment>
<dbReference type="SUPFAM" id="SSF103473">
    <property type="entry name" value="MFS general substrate transporter"/>
    <property type="match status" value="1"/>
</dbReference>
<evidence type="ECO:0008006" key="10">
    <source>
        <dbReference type="Google" id="ProtNLM"/>
    </source>
</evidence>
<keyword evidence="6 8" id="KW-0472">Membrane</keyword>
<dbReference type="AlphaFoldDB" id="A0A6J4HYA5"/>
<feature type="transmembrane region" description="Helical" evidence="8">
    <location>
        <begin position="401"/>
        <end position="422"/>
    </location>
</feature>
<dbReference type="EMBL" id="CADCTB010000095">
    <property type="protein sequence ID" value="CAA9237325.1"/>
    <property type="molecule type" value="Genomic_DNA"/>
</dbReference>
<feature type="transmembrane region" description="Helical" evidence="8">
    <location>
        <begin position="80"/>
        <end position="102"/>
    </location>
</feature>
<feature type="transmembrane region" description="Helical" evidence="8">
    <location>
        <begin position="247"/>
        <end position="272"/>
    </location>
</feature>
<dbReference type="Gene3D" id="1.20.1250.20">
    <property type="entry name" value="MFS general substrate transporter like domains"/>
    <property type="match status" value="1"/>
</dbReference>
<keyword evidence="5 8" id="KW-1133">Transmembrane helix</keyword>
<accession>A0A6J4HYA5</accession>
<keyword evidence="4 8" id="KW-0812">Transmembrane</keyword>
<feature type="transmembrane region" description="Helical" evidence="8">
    <location>
        <begin position="337"/>
        <end position="360"/>
    </location>
</feature>
<dbReference type="PANTHER" id="PTHR23513:SF6">
    <property type="entry name" value="MAJOR FACILITATOR SUPERFAMILY ASSOCIATED DOMAIN-CONTAINING PROTEIN"/>
    <property type="match status" value="1"/>
</dbReference>
<evidence type="ECO:0000256" key="5">
    <source>
        <dbReference type="ARBA" id="ARBA00022989"/>
    </source>
</evidence>
<dbReference type="InterPro" id="IPR036259">
    <property type="entry name" value="MFS_trans_sf"/>
</dbReference>
<evidence type="ECO:0000313" key="9">
    <source>
        <dbReference type="EMBL" id="CAA9237325.1"/>
    </source>
</evidence>